<organism evidence="1 2">
    <name type="scientific">Homarus americanus</name>
    <name type="common">American lobster</name>
    <dbReference type="NCBI Taxonomy" id="6706"/>
    <lineage>
        <taxon>Eukaryota</taxon>
        <taxon>Metazoa</taxon>
        <taxon>Ecdysozoa</taxon>
        <taxon>Arthropoda</taxon>
        <taxon>Crustacea</taxon>
        <taxon>Multicrustacea</taxon>
        <taxon>Malacostraca</taxon>
        <taxon>Eumalacostraca</taxon>
        <taxon>Eucarida</taxon>
        <taxon>Decapoda</taxon>
        <taxon>Pleocyemata</taxon>
        <taxon>Astacidea</taxon>
        <taxon>Nephropoidea</taxon>
        <taxon>Nephropidae</taxon>
        <taxon>Homarus</taxon>
    </lineage>
</organism>
<dbReference type="AlphaFoldDB" id="A0A8J5JQ06"/>
<sequence length="83" mass="9354">MAASALTVPSKLSLTGDTEHTWKTFKRKFDLYVLAAGFKKRSDEEKVALLLTMGGDELLDIYNSFEFPKPSGTQTQPKCCRMY</sequence>
<reference evidence="1" key="1">
    <citation type="journal article" date="2021" name="Sci. Adv.">
        <title>The American lobster genome reveals insights on longevity, neural, and immune adaptations.</title>
        <authorList>
            <person name="Polinski J.M."/>
            <person name="Zimin A.V."/>
            <person name="Clark K.F."/>
            <person name="Kohn A.B."/>
            <person name="Sadowski N."/>
            <person name="Timp W."/>
            <person name="Ptitsyn A."/>
            <person name="Khanna P."/>
            <person name="Romanova D.Y."/>
            <person name="Williams P."/>
            <person name="Greenwood S.J."/>
            <person name="Moroz L.L."/>
            <person name="Walt D.R."/>
            <person name="Bodnar A.G."/>
        </authorList>
    </citation>
    <scope>NUCLEOTIDE SEQUENCE</scope>
    <source>
        <strain evidence="1">GMGI-L3</strain>
    </source>
</reference>
<proteinExistence type="predicted"/>
<name>A0A8J5JQ06_HOMAM</name>
<protein>
    <submittedName>
        <fullName evidence="1">Uncharacterized protein</fullName>
    </submittedName>
</protein>
<comment type="caution">
    <text evidence="1">The sequence shown here is derived from an EMBL/GenBank/DDBJ whole genome shotgun (WGS) entry which is preliminary data.</text>
</comment>
<evidence type="ECO:0000313" key="2">
    <source>
        <dbReference type="Proteomes" id="UP000747542"/>
    </source>
</evidence>
<dbReference type="EMBL" id="JAHLQT010028013">
    <property type="protein sequence ID" value="KAG7162192.1"/>
    <property type="molecule type" value="Genomic_DNA"/>
</dbReference>
<accession>A0A8J5JQ06</accession>
<dbReference type="Proteomes" id="UP000747542">
    <property type="component" value="Unassembled WGS sequence"/>
</dbReference>
<evidence type="ECO:0000313" key="1">
    <source>
        <dbReference type="EMBL" id="KAG7162192.1"/>
    </source>
</evidence>
<keyword evidence="2" id="KW-1185">Reference proteome</keyword>
<gene>
    <name evidence="1" type="ORF">Hamer_G010862</name>
</gene>